<feature type="domain" description="NERD" evidence="1">
    <location>
        <begin position="38"/>
        <end position="141"/>
    </location>
</feature>
<proteinExistence type="predicted"/>
<evidence type="ECO:0000313" key="2">
    <source>
        <dbReference type="EMBL" id="RAK44136.1"/>
    </source>
</evidence>
<evidence type="ECO:0000259" key="1">
    <source>
        <dbReference type="Pfam" id="PF08378"/>
    </source>
</evidence>
<comment type="caution">
    <text evidence="2">The sequence shown here is derived from an EMBL/GenBank/DDBJ whole genome shotgun (WGS) entry which is preliminary data.</text>
</comment>
<organism evidence="2 3">
    <name type="scientific">Macrococcus epidermidis</name>
    <dbReference type="NCBI Taxonomy" id="1902580"/>
    <lineage>
        <taxon>Bacteria</taxon>
        <taxon>Bacillati</taxon>
        <taxon>Bacillota</taxon>
        <taxon>Bacilli</taxon>
        <taxon>Bacillales</taxon>
        <taxon>Staphylococcaceae</taxon>
        <taxon>Macrococcus</taxon>
    </lineage>
</organism>
<name>A0A327ZPN3_9STAP</name>
<dbReference type="Pfam" id="PF08378">
    <property type="entry name" value="NERD"/>
    <property type="match status" value="1"/>
</dbReference>
<keyword evidence="3" id="KW-1185">Reference proteome</keyword>
<protein>
    <recommendedName>
        <fullName evidence="1">NERD domain-containing protein</fullName>
    </recommendedName>
</protein>
<dbReference type="Proteomes" id="UP000249808">
    <property type="component" value="Unassembled WGS sequence"/>
</dbReference>
<dbReference type="RefSeq" id="WP_111716661.1">
    <property type="nucleotide sequence ID" value="NZ_JBHSSR010000015.1"/>
</dbReference>
<evidence type="ECO:0000313" key="3">
    <source>
        <dbReference type="Proteomes" id="UP000249808"/>
    </source>
</evidence>
<dbReference type="AlphaFoldDB" id="A0A327ZPN3"/>
<accession>A0A327ZPN3</accession>
<sequence length="297" mass="34688">MFLKLHEPDNKMSYLMNVDGRCSLTKDDSTTLFAYQVGFTGENYFYEQLQAVEGGLKLWDITLKESSKAQFDFLIIGDGKIFHFDTKNYSGEYTYIDGIFKSNRGRVDQTIISQLKRADLILPQFLMRNGFRYEHMSRIIFVNENFILRNFNGDQYVKFAGQIPGIIDYLKKLGPPTDEDYRLAKALIAANVVDNHRFAYYDYTQMKKGYRCPKCKRFGCVEVVSRKKYVACRCGRRLSKLDYITEAARQVSVLKNEPFQIKEIAEWSNCEIKTVQRALLNSCKFKGKNKGRVYWFE</sequence>
<dbReference type="EMBL" id="PZJH01000005">
    <property type="protein sequence ID" value="RAK44136.1"/>
    <property type="molecule type" value="Genomic_DNA"/>
</dbReference>
<gene>
    <name evidence="2" type="ORF">BHU61_10195</name>
</gene>
<dbReference type="InterPro" id="IPR011528">
    <property type="entry name" value="NERD"/>
</dbReference>
<reference evidence="2 3" key="1">
    <citation type="journal article" date="2018" name="Front. Microbiol.">
        <title>Description and Comparative Genomics of Macrococcus caseolyticus subsp. hominis subsp. nov., Macrococcus goetzii sp. nov., Macrococcus epidermidis sp. nov., and Macrococcus bohemicus sp. nov., Novel Macrococci From Human Clinical Material With Virulence Potential and Suspected Uptake of Foreign DNA by Natural Transformation.</title>
        <authorList>
            <person name="Maslanova I."/>
            <person name="Wertheimer Z."/>
            <person name="Sedlacek I."/>
            <person name="Svec P."/>
            <person name="Indrakova A."/>
            <person name="Kovarovic V."/>
            <person name="Schumann P."/>
            <person name="Sproer C."/>
            <person name="Kralova S."/>
            <person name="Sedo O."/>
            <person name="Kristofova L."/>
            <person name="Vrbovska V."/>
            <person name="Fuzik T."/>
            <person name="Petras P."/>
            <person name="Zdrahal Z."/>
            <person name="Ruzickova V."/>
            <person name="Doskar J."/>
            <person name="Pantucek R."/>
        </authorList>
    </citation>
    <scope>NUCLEOTIDE SEQUENCE [LARGE SCALE GENOMIC DNA]</scope>
    <source>
        <strain evidence="2 3">01/688</strain>
    </source>
</reference>